<dbReference type="GeneID" id="43349408"/>
<comment type="similarity">
    <text evidence="2 8">Belongs to the UPF0056 (MarC) family.</text>
</comment>
<evidence type="ECO:0000313" key="10">
    <source>
        <dbReference type="Proteomes" id="UP000462362"/>
    </source>
</evidence>
<feature type="transmembrane region" description="Helical" evidence="8">
    <location>
        <begin position="124"/>
        <end position="146"/>
    </location>
</feature>
<evidence type="ECO:0000256" key="2">
    <source>
        <dbReference type="ARBA" id="ARBA00009784"/>
    </source>
</evidence>
<keyword evidence="4" id="KW-0997">Cell inner membrane</keyword>
<organism evidence="9 10">
    <name type="scientific">Parasutterella excrementihominis</name>
    <dbReference type="NCBI Taxonomy" id="487175"/>
    <lineage>
        <taxon>Bacteria</taxon>
        <taxon>Pseudomonadati</taxon>
        <taxon>Pseudomonadota</taxon>
        <taxon>Betaproteobacteria</taxon>
        <taxon>Burkholderiales</taxon>
        <taxon>Sutterellaceae</taxon>
        <taxon>Parasutterella</taxon>
    </lineage>
</organism>
<feature type="transmembrane region" description="Helical" evidence="8">
    <location>
        <begin position="196"/>
        <end position="220"/>
    </location>
</feature>
<dbReference type="GO" id="GO:0005886">
    <property type="term" value="C:plasma membrane"/>
    <property type="evidence" value="ECO:0007669"/>
    <property type="project" value="UniProtKB-SubCell"/>
</dbReference>
<name>A0A6I3S4I0_9BURK</name>
<dbReference type="EMBL" id="WNCL01000126">
    <property type="protein sequence ID" value="MTU44582.1"/>
    <property type="molecule type" value="Genomic_DNA"/>
</dbReference>
<keyword evidence="6 8" id="KW-1133">Transmembrane helix</keyword>
<proteinExistence type="inferred from homology"/>
<keyword evidence="7 8" id="KW-0472">Membrane</keyword>
<dbReference type="AlphaFoldDB" id="A0A6I3S4I0"/>
<keyword evidence="3" id="KW-1003">Cell membrane</keyword>
<dbReference type="RefSeq" id="WP_008812419.1">
    <property type="nucleotide sequence ID" value="NZ_CAJUON010000032.1"/>
</dbReference>
<gene>
    <name evidence="9" type="ORF">GMD42_13565</name>
</gene>
<dbReference type="NCBIfam" id="TIGR00427">
    <property type="entry name" value="NAAT family transporter"/>
    <property type="match status" value="1"/>
</dbReference>
<dbReference type="PANTHER" id="PTHR33508:SF2">
    <property type="entry name" value="UPF0056 INNER MEMBRANE PROTEIN MARC"/>
    <property type="match status" value="1"/>
</dbReference>
<accession>A0A6I3S4I0</accession>
<evidence type="ECO:0000256" key="3">
    <source>
        <dbReference type="ARBA" id="ARBA00022475"/>
    </source>
</evidence>
<dbReference type="Proteomes" id="UP000462362">
    <property type="component" value="Unassembled WGS sequence"/>
</dbReference>
<protein>
    <recommendedName>
        <fullName evidence="8">UPF0056 membrane protein</fullName>
    </recommendedName>
</protein>
<feature type="transmembrane region" description="Helical" evidence="8">
    <location>
        <begin position="152"/>
        <end position="175"/>
    </location>
</feature>
<evidence type="ECO:0000256" key="5">
    <source>
        <dbReference type="ARBA" id="ARBA00022692"/>
    </source>
</evidence>
<comment type="caution">
    <text evidence="9">The sequence shown here is derived from an EMBL/GenBank/DDBJ whole genome shotgun (WGS) entry which is preliminary data.</text>
</comment>
<evidence type="ECO:0000256" key="1">
    <source>
        <dbReference type="ARBA" id="ARBA00004429"/>
    </source>
</evidence>
<comment type="subcellular location">
    <subcellularLocation>
        <location evidence="1">Cell inner membrane</location>
        <topology evidence="1">Multi-pass membrane protein</topology>
    </subcellularLocation>
    <subcellularLocation>
        <location evidence="8">Cell membrane</location>
        <topology evidence="8">Multi-pass membrane protein</topology>
    </subcellularLocation>
</comment>
<sequence length="226" mass="24230">MLSSFLSTFLYVFTSLVTVVNPIGAAMFFLTITSGATRAQRMTLSNKVCIYFLIMALVTLCAGSFVLSFFGISLGVLRVAGGLILFSAGWLALNNTSSSSEGEEEVESTAGAHKPRTDQDWMKLAFYPFTMPLTLGPGAIAVTTAIGTSMNFTIPNVIGAFAAALANALIVWLCFRYADRITEILGPSGSDAIGRIFSFILVCLGVQIFWTGFSELWLTLVSSVPK</sequence>
<evidence type="ECO:0000256" key="4">
    <source>
        <dbReference type="ARBA" id="ARBA00022519"/>
    </source>
</evidence>
<reference evidence="9 10" key="1">
    <citation type="journal article" date="2019" name="Nat. Med.">
        <title>A library of human gut bacterial isolates paired with longitudinal multiomics data enables mechanistic microbiome research.</title>
        <authorList>
            <person name="Poyet M."/>
            <person name="Groussin M."/>
            <person name="Gibbons S.M."/>
            <person name="Avila-Pacheco J."/>
            <person name="Jiang X."/>
            <person name="Kearney S.M."/>
            <person name="Perrotta A.R."/>
            <person name="Berdy B."/>
            <person name="Zhao S."/>
            <person name="Lieberman T.D."/>
            <person name="Swanson P.K."/>
            <person name="Smith M."/>
            <person name="Roesemann S."/>
            <person name="Alexander J.E."/>
            <person name="Rich S.A."/>
            <person name="Livny J."/>
            <person name="Vlamakis H."/>
            <person name="Clish C."/>
            <person name="Bullock K."/>
            <person name="Deik A."/>
            <person name="Scott J."/>
            <person name="Pierce K.A."/>
            <person name="Xavier R.J."/>
            <person name="Alm E.J."/>
        </authorList>
    </citation>
    <scope>NUCLEOTIDE SEQUENCE [LARGE SCALE GENOMIC DNA]</scope>
    <source>
        <strain evidence="9 10">BIOML-A2</strain>
    </source>
</reference>
<feature type="transmembrane region" description="Helical" evidence="8">
    <location>
        <begin position="76"/>
        <end position="93"/>
    </location>
</feature>
<evidence type="ECO:0000256" key="6">
    <source>
        <dbReference type="ARBA" id="ARBA00022989"/>
    </source>
</evidence>
<evidence type="ECO:0000256" key="8">
    <source>
        <dbReference type="RuleBase" id="RU362048"/>
    </source>
</evidence>
<evidence type="ECO:0000313" key="9">
    <source>
        <dbReference type="EMBL" id="MTU44582.1"/>
    </source>
</evidence>
<feature type="transmembrane region" description="Helical" evidence="8">
    <location>
        <begin position="12"/>
        <end position="36"/>
    </location>
</feature>
<feature type="transmembrane region" description="Helical" evidence="8">
    <location>
        <begin position="48"/>
        <end position="70"/>
    </location>
</feature>
<evidence type="ECO:0000256" key="7">
    <source>
        <dbReference type="ARBA" id="ARBA00023136"/>
    </source>
</evidence>
<dbReference type="Pfam" id="PF01914">
    <property type="entry name" value="MarC"/>
    <property type="match status" value="1"/>
</dbReference>
<keyword evidence="5 8" id="KW-0812">Transmembrane</keyword>
<dbReference type="PANTHER" id="PTHR33508">
    <property type="entry name" value="UPF0056 MEMBRANE PROTEIN YHCE"/>
    <property type="match status" value="1"/>
</dbReference>
<dbReference type="InterPro" id="IPR002771">
    <property type="entry name" value="Multi_antbiot-R_MarC"/>
</dbReference>